<protein>
    <recommendedName>
        <fullName evidence="2">A to I editase domain-containing protein</fullName>
    </recommendedName>
</protein>
<dbReference type="GO" id="GO:0003726">
    <property type="term" value="F:double-stranded RNA adenosine deaminase activity"/>
    <property type="evidence" value="ECO:0007669"/>
    <property type="project" value="TreeGrafter"/>
</dbReference>
<dbReference type="InterPro" id="IPR046629">
    <property type="entry name" value="DUF6741"/>
</dbReference>
<dbReference type="Proteomes" id="UP000639403">
    <property type="component" value="Unassembled WGS sequence"/>
</dbReference>
<dbReference type="AlphaFoldDB" id="A0A8H7P3L2"/>
<dbReference type="PANTHER" id="PTHR10910:SF62">
    <property type="entry name" value="AT07585P-RELATED"/>
    <property type="match status" value="1"/>
</dbReference>
<dbReference type="GO" id="GO:0005737">
    <property type="term" value="C:cytoplasm"/>
    <property type="evidence" value="ECO:0007669"/>
    <property type="project" value="TreeGrafter"/>
</dbReference>
<proteinExistence type="predicted"/>
<organism evidence="3 4">
    <name type="scientific">Rhodonia placenta</name>
    <dbReference type="NCBI Taxonomy" id="104341"/>
    <lineage>
        <taxon>Eukaryota</taxon>
        <taxon>Fungi</taxon>
        <taxon>Dikarya</taxon>
        <taxon>Basidiomycota</taxon>
        <taxon>Agaricomycotina</taxon>
        <taxon>Agaricomycetes</taxon>
        <taxon>Polyporales</taxon>
        <taxon>Adustoporiaceae</taxon>
        <taxon>Rhodonia</taxon>
    </lineage>
</organism>
<reference evidence="3" key="2">
    <citation type="journal article" name="Front. Microbiol.">
        <title>Degradative Capacity of Two Strains of Rhodonia placenta: From Phenotype to Genotype.</title>
        <authorList>
            <person name="Kolle M."/>
            <person name="Horta M.A.C."/>
            <person name="Nowrousian M."/>
            <person name="Ohm R.A."/>
            <person name="Benz J.P."/>
            <person name="Pilgard A."/>
        </authorList>
    </citation>
    <scope>NUCLEOTIDE SEQUENCE</scope>
    <source>
        <strain evidence="3">FPRL280</strain>
    </source>
</reference>
<dbReference type="Pfam" id="PF02137">
    <property type="entry name" value="A_deamin"/>
    <property type="match status" value="1"/>
</dbReference>
<dbReference type="SMART" id="SM00552">
    <property type="entry name" value="ADEAMc"/>
    <property type="match status" value="1"/>
</dbReference>
<feature type="compositionally biased region" description="Basic residues" evidence="1">
    <location>
        <begin position="97"/>
        <end position="110"/>
    </location>
</feature>
<dbReference type="GO" id="GO:0006382">
    <property type="term" value="P:adenosine to inosine editing"/>
    <property type="evidence" value="ECO:0007669"/>
    <property type="project" value="TreeGrafter"/>
</dbReference>
<evidence type="ECO:0000313" key="4">
    <source>
        <dbReference type="Proteomes" id="UP000639403"/>
    </source>
</evidence>
<reference evidence="3" key="1">
    <citation type="submission" date="2020-11" db="EMBL/GenBank/DDBJ databases">
        <authorList>
            <person name="Koelle M."/>
            <person name="Horta M.A.C."/>
            <person name="Nowrousian M."/>
            <person name="Ohm R.A."/>
            <person name="Benz P."/>
            <person name="Pilgard A."/>
        </authorList>
    </citation>
    <scope>NUCLEOTIDE SEQUENCE</scope>
    <source>
        <strain evidence="3">FPRL280</strain>
    </source>
</reference>
<dbReference type="PANTHER" id="PTHR10910">
    <property type="entry name" value="EUKARYOTE SPECIFIC DSRNA BINDING PROTEIN"/>
    <property type="match status" value="1"/>
</dbReference>
<feature type="region of interest" description="Disordered" evidence="1">
    <location>
        <begin position="90"/>
        <end position="111"/>
    </location>
</feature>
<sequence>MAYPAYEAYPQLHRSLSYGQQYGYPRGDYAAYDQPMAAITPGVYGECQTYPQTTYPIYAPQRTASQYAYDDTNYRDSYFPEHYQYSSSAYGTPHATRMNRRRSSMSRRRMHPDGYRRMGSTLIKFKRKGGFRSGITLGEAMSNAHLSGNDSYTIYDLNADHRGKIVLKLRWTGYTSMTYELPVDGYDGRVELQTLARRVARACVHFIQLSFFKRLTIELYTSLHHKLPDGKYTIVASFVLSRRKALKVISLATGSKCLPTEKFTEEGDALHDSHAEVLARRGAQRWFLEEIQRISSGEHDSPWVRKTTDDMFELFDNVEITLYISTVPCGDASTRFLASFQDTEMAALKDSTKFPELLPNVASRGRDNYSLYGVLRTKPGRADSPPTICMSCSDKIARWNVLGIQGAIGSHFLRPAYISTVILGEVEEHMQDMTLEECQRAFHGRLDALDYVLAVCWIADSPKHELYQQTAEKLAPPAPLANYYVAKRSAKVYQLAKNVLQGCSSPFAGWITSGKRWEDFNC</sequence>
<feature type="domain" description="A to I editase" evidence="2">
    <location>
        <begin position="250"/>
        <end position="463"/>
    </location>
</feature>
<evidence type="ECO:0000313" key="3">
    <source>
        <dbReference type="EMBL" id="KAF9815522.1"/>
    </source>
</evidence>
<evidence type="ECO:0000259" key="2">
    <source>
        <dbReference type="PROSITE" id="PS50141"/>
    </source>
</evidence>
<dbReference type="EMBL" id="JADOXO010000069">
    <property type="protein sequence ID" value="KAF9815522.1"/>
    <property type="molecule type" value="Genomic_DNA"/>
</dbReference>
<name>A0A8H7P3L2_9APHY</name>
<dbReference type="GO" id="GO:0008251">
    <property type="term" value="F:tRNA-specific adenosine deaminase activity"/>
    <property type="evidence" value="ECO:0007669"/>
    <property type="project" value="TreeGrafter"/>
</dbReference>
<dbReference type="InterPro" id="IPR002466">
    <property type="entry name" value="A_deamin"/>
</dbReference>
<dbReference type="PROSITE" id="PS50141">
    <property type="entry name" value="A_DEAMIN_EDITASE"/>
    <property type="match status" value="1"/>
</dbReference>
<evidence type="ECO:0000256" key="1">
    <source>
        <dbReference type="SAM" id="MobiDB-lite"/>
    </source>
</evidence>
<dbReference type="GO" id="GO:0006396">
    <property type="term" value="P:RNA processing"/>
    <property type="evidence" value="ECO:0007669"/>
    <property type="project" value="InterPro"/>
</dbReference>
<gene>
    <name evidence="3" type="ORF">IEO21_04522</name>
</gene>
<comment type="caution">
    <text evidence="3">The sequence shown here is derived from an EMBL/GenBank/DDBJ whole genome shotgun (WGS) entry which is preliminary data.</text>
</comment>
<accession>A0A8H7P3L2</accession>
<dbReference type="GO" id="GO:0005730">
    <property type="term" value="C:nucleolus"/>
    <property type="evidence" value="ECO:0007669"/>
    <property type="project" value="TreeGrafter"/>
</dbReference>
<dbReference type="Pfam" id="PF20526">
    <property type="entry name" value="DUF6741"/>
    <property type="match status" value="1"/>
</dbReference>
<dbReference type="GO" id="GO:0003725">
    <property type="term" value="F:double-stranded RNA binding"/>
    <property type="evidence" value="ECO:0007669"/>
    <property type="project" value="TreeGrafter"/>
</dbReference>